<dbReference type="EMBL" id="DPIY01000010">
    <property type="protein sequence ID" value="HCT58166.1"/>
    <property type="molecule type" value="Genomic_DNA"/>
</dbReference>
<name>A0A3D4VAN6_9BACT</name>
<organism evidence="1 2">
    <name type="scientific">Gemmatimonas aurantiaca</name>
    <dbReference type="NCBI Taxonomy" id="173480"/>
    <lineage>
        <taxon>Bacteria</taxon>
        <taxon>Pseudomonadati</taxon>
        <taxon>Gemmatimonadota</taxon>
        <taxon>Gemmatimonadia</taxon>
        <taxon>Gemmatimonadales</taxon>
        <taxon>Gemmatimonadaceae</taxon>
        <taxon>Gemmatimonas</taxon>
    </lineage>
</organism>
<sequence>MPAMSLHRFRHRLPIVALGALALAACSDDDSPTGGNGGNTAPSSEYRRLVVSDTAPFARVFHAATGQRVDSLGGLPSRITYLYSPKGRVAFAHFQTRNRVGFIDGGVYAQGDRGVLSTPRLIGYFTDSVPIHGNYIGDQVSVHFDGSGNVRFFSEQAVAGGSLAPNMTINTGSAHHGAGMAMADGNFFSASLRDPAVGTSPLGVVVYNRAGQEVARNRDCTGLHGLAGNSTGSLYGCADGGLLVSATSTGPTFTKLTHATDPRFGVSTVWAHHSQTQFLVLMSIRGQTVSTQTRSLGVTNAGARTMQPIVLPNSDLDWTAGFDYSGKYAVVLGRSGNLYIVDIATRQVTGTLNAATPVMPTSGTVLTPFFAVAEGTVYLTSPTQGRVLELAISATGVPTLARTMTVGGTPERIVLLGVPENRTLQK</sequence>
<dbReference type="Proteomes" id="UP000264071">
    <property type="component" value="Unassembled WGS sequence"/>
</dbReference>
<comment type="caution">
    <text evidence="1">The sequence shown here is derived from an EMBL/GenBank/DDBJ whole genome shotgun (WGS) entry which is preliminary data.</text>
</comment>
<reference evidence="1 2" key="1">
    <citation type="journal article" date="2018" name="Nat. Biotechnol.">
        <title>A standardized bacterial taxonomy based on genome phylogeny substantially revises the tree of life.</title>
        <authorList>
            <person name="Parks D.H."/>
            <person name="Chuvochina M."/>
            <person name="Waite D.W."/>
            <person name="Rinke C."/>
            <person name="Skarshewski A."/>
            <person name="Chaumeil P.A."/>
            <person name="Hugenholtz P."/>
        </authorList>
    </citation>
    <scope>NUCLEOTIDE SEQUENCE [LARGE SCALE GENOMIC DNA]</scope>
    <source>
        <strain evidence="1">UBA8844</strain>
    </source>
</reference>
<dbReference type="SUPFAM" id="SSF69322">
    <property type="entry name" value="Tricorn protease domain 2"/>
    <property type="match status" value="1"/>
</dbReference>
<protein>
    <submittedName>
        <fullName evidence="1">Uncharacterized protein</fullName>
    </submittedName>
</protein>
<evidence type="ECO:0000313" key="2">
    <source>
        <dbReference type="Proteomes" id="UP000264071"/>
    </source>
</evidence>
<proteinExistence type="predicted"/>
<dbReference type="AlphaFoldDB" id="A0A3D4VAN6"/>
<accession>A0A3D4VAN6</accession>
<evidence type="ECO:0000313" key="1">
    <source>
        <dbReference type="EMBL" id="HCT58166.1"/>
    </source>
</evidence>
<dbReference type="OMA" id="EDCPGVH"/>
<gene>
    <name evidence="1" type="ORF">DGD08_13255</name>
</gene>